<sequence length="235" mass="26649">MEATRIELAQKNMQIQSLQYDLYKLQEKYDNEIRSLTKEVEWGREKLGSLKLEIRRLKEQDSEDTISIIRGQPVASKQKEDSEVGVVSNVAIYSLKAKVGKLESETQKLNEKVHQLEREKATLSLLNTEASNKVTQLTSENKALKTHRKKLMEEVQKVKGGEDKLKSDSGRRLPEVSSETLERDTSVLGVSSSTENIPAAEGKKLPERKETFQNWLSGDAAKNMFQDEPNQCANQ</sequence>
<feature type="region of interest" description="Disordered" evidence="2">
    <location>
        <begin position="157"/>
        <end position="208"/>
    </location>
</feature>
<evidence type="ECO:0000313" key="4">
    <source>
        <dbReference type="Proteomes" id="UP001163046"/>
    </source>
</evidence>
<evidence type="ECO:0000256" key="1">
    <source>
        <dbReference type="SAM" id="Coils"/>
    </source>
</evidence>
<protein>
    <submittedName>
        <fullName evidence="3">Uncharacterized protein</fullName>
    </submittedName>
</protein>
<comment type="caution">
    <text evidence="3">The sequence shown here is derived from an EMBL/GenBank/DDBJ whole genome shotgun (WGS) entry which is preliminary data.</text>
</comment>
<organism evidence="3 4">
    <name type="scientific">Desmophyllum pertusum</name>
    <dbReference type="NCBI Taxonomy" id="174260"/>
    <lineage>
        <taxon>Eukaryota</taxon>
        <taxon>Metazoa</taxon>
        <taxon>Cnidaria</taxon>
        <taxon>Anthozoa</taxon>
        <taxon>Hexacorallia</taxon>
        <taxon>Scleractinia</taxon>
        <taxon>Caryophylliina</taxon>
        <taxon>Caryophylliidae</taxon>
        <taxon>Desmophyllum</taxon>
    </lineage>
</organism>
<gene>
    <name evidence="3" type="ORF">OS493_025395</name>
</gene>
<feature type="compositionally biased region" description="Basic and acidic residues" evidence="2">
    <location>
        <begin position="157"/>
        <end position="185"/>
    </location>
</feature>
<dbReference type="EMBL" id="MU826846">
    <property type="protein sequence ID" value="KAJ7371494.1"/>
    <property type="molecule type" value="Genomic_DNA"/>
</dbReference>
<keyword evidence="4" id="KW-1185">Reference proteome</keyword>
<dbReference type="Proteomes" id="UP001163046">
    <property type="component" value="Unassembled WGS sequence"/>
</dbReference>
<feature type="coiled-coil region" evidence="1">
    <location>
        <begin position="92"/>
        <end position="154"/>
    </location>
</feature>
<reference evidence="3" key="1">
    <citation type="submission" date="2023-01" db="EMBL/GenBank/DDBJ databases">
        <title>Genome assembly of the deep-sea coral Lophelia pertusa.</title>
        <authorList>
            <person name="Herrera S."/>
            <person name="Cordes E."/>
        </authorList>
    </citation>
    <scope>NUCLEOTIDE SEQUENCE</scope>
    <source>
        <strain evidence="3">USNM1676648</strain>
        <tissue evidence="3">Polyp</tissue>
    </source>
</reference>
<proteinExistence type="predicted"/>
<evidence type="ECO:0000256" key="2">
    <source>
        <dbReference type="SAM" id="MobiDB-lite"/>
    </source>
</evidence>
<dbReference type="AlphaFoldDB" id="A0A9W9YZB1"/>
<evidence type="ECO:0000313" key="3">
    <source>
        <dbReference type="EMBL" id="KAJ7371494.1"/>
    </source>
</evidence>
<accession>A0A9W9YZB1</accession>
<name>A0A9W9YZB1_9CNID</name>
<dbReference type="OrthoDB" id="6006941at2759"/>
<keyword evidence="1" id="KW-0175">Coiled coil</keyword>